<protein>
    <submittedName>
        <fullName evidence="1">Uncharacterized protein</fullName>
    </submittedName>
</protein>
<dbReference type="Proteomes" id="UP000193061">
    <property type="component" value="Unassembled WGS sequence"/>
</dbReference>
<reference evidence="1 2" key="1">
    <citation type="submission" date="2017-03" db="EMBL/GenBank/DDBJ databases">
        <authorList>
            <person name="Afonso C.L."/>
            <person name="Miller P.J."/>
            <person name="Scott M.A."/>
            <person name="Spackman E."/>
            <person name="Goraichik I."/>
            <person name="Dimitrov K.M."/>
            <person name="Suarez D.L."/>
            <person name="Swayne D.E."/>
        </authorList>
    </citation>
    <scope>NUCLEOTIDE SEQUENCE [LARGE SCALE GENOMIC DNA]</scope>
    <source>
        <strain evidence="1 2">CECT 7450</strain>
    </source>
</reference>
<sequence length="357" mass="40571">MGMIIKLDVPFRQNDKAARQSALLRCFAQDRRNGEDVFWLKENAEALNVLESSDAILPIEALDVYAEFYESLERRIGFFPQYYRFLLSICMDLEDLGIEGGKGATLAQWVAEQGLAQSELSDLQRAEARRLCLRRGVDPLAGDEGLEERLRSFAGRRTTFSIPNKKAAYELTHIVFYLSEYGRVDPQLDAEFIDSLRFSGTLAYLDLNVDLLAEICIALRFAGQESPQIWKSWLSEQARNFVLQDVPHAAQNDDYHQFLMVNWFMRVNGLGGFAHQIPDGLVRFIQADPGRGPLRDMSEQMYGMDGARSSDWEKMRSALSEALSDDARAVLNAAEASIDKFDEFFSGFSRTDLQERK</sequence>
<dbReference type="OrthoDB" id="7810029at2"/>
<evidence type="ECO:0000313" key="2">
    <source>
        <dbReference type="Proteomes" id="UP000193061"/>
    </source>
</evidence>
<accession>A0A1X6YBX2</accession>
<proteinExistence type="predicted"/>
<keyword evidence="2" id="KW-1185">Reference proteome</keyword>
<evidence type="ECO:0000313" key="1">
    <source>
        <dbReference type="EMBL" id="SLN16743.1"/>
    </source>
</evidence>
<organism evidence="1 2">
    <name type="scientific">Roseovarius albus</name>
    <dbReference type="NCBI Taxonomy" id="1247867"/>
    <lineage>
        <taxon>Bacteria</taxon>
        <taxon>Pseudomonadati</taxon>
        <taxon>Pseudomonadota</taxon>
        <taxon>Alphaproteobacteria</taxon>
        <taxon>Rhodobacterales</taxon>
        <taxon>Roseobacteraceae</taxon>
        <taxon>Roseovarius</taxon>
    </lineage>
</organism>
<dbReference type="AlphaFoldDB" id="A0A1X6YBX2"/>
<gene>
    <name evidence="1" type="ORF">ROA7450_00466</name>
</gene>
<dbReference type="InterPro" id="IPR054197">
    <property type="entry name" value="DUF6902"/>
</dbReference>
<dbReference type="EMBL" id="FWFX01000001">
    <property type="protein sequence ID" value="SLN16743.1"/>
    <property type="molecule type" value="Genomic_DNA"/>
</dbReference>
<name>A0A1X6YBX2_9RHOB</name>
<dbReference type="Pfam" id="PF21843">
    <property type="entry name" value="DUF6902"/>
    <property type="match status" value="1"/>
</dbReference>